<protein>
    <submittedName>
        <fullName evidence="1">8006_t:CDS:1</fullName>
    </submittedName>
</protein>
<reference evidence="1" key="1">
    <citation type="submission" date="2021-06" db="EMBL/GenBank/DDBJ databases">
        <authorList>
            <person name="Kallberg Y."/>
            <person name="Tangrot J."/>
            <person name="Rosling A."/>
        </authorList>
    </citation>
    <scope>NUCLEOTIDE SEQUENCE</scope>
    <source>
        <strain evidence="1">AU212A</strain>
    </source>
</reference>
<keyword evidence="2" id="KW-1185">Reference proteome</keyword>
<organism evidence="1 2">
    <name type="scientific">Scutellospora calospora</name>
    <dbReference type="NCBI Taxonomy" id="85575"/>
    <lineage>
        <taxon>Eukaryota</taxon>
        <taxon>Fungi</taxon>
        <taxon>Fungi incertae sedis</taxon>
        <taxon>Mucoromycota</taxon>
        <taxon>Glomeromycotina</taxon>
        <taxon>Glomeromycetes</taxon>
        <taxon>Diversisporales</taxon>
        <taxon>Gigasporaceae</taxon>
        <taxon>Scutellospora</taxon>
    </lineage>
</organism>
<accession>A0ACA9NFE0</accession>
<dbReference type="Proteomes" id="UP000789860">
    <property type="component" value="Unassembled WGS sequence"/>
</dbReference>
<sequence>YSIPDPKGGRHANNLILRKDQKEYQNALKSLRKQKEVDIFDPDYIPKLSLDLIQLF</sequence>
<evidence type="ECO:0000313" key="1">
    <source>
        <dbReference type="EMBL" id="CAG8644728.1"/>
    </source>
</evidence>
<comment type="caution">
    <text evidence="1">The sequence shown here is derived from an EMBL/GenBank/DDBJ whole genome shotgun (WGS) entry which is preliminary data.</text>
</comment>
<feature type="non-terminal residue" evidence="1">
    <location>
        <position position="1"/>
    </location>
</feature>
<evidence type="ECO:0000313" key="2">
    <source>
        <dbReference type="Proteomes" id="UP000789860"/>
    </source>
</evidence>
<proteinExistence type="predicted"/>
<gene>
    <name evidence="1" type="ORF">SCALOS_LOCUS8450</name>
</gene>
<feature type="non-terminal residue" evidence="1">
    <location>
        <position position="56"/>
    </location>
</feature>
<name>A0ACA9NFE0_9GLOM</name>
<dbReference type="EMBL" id="CAJVPM010022372">
    <property type="protein sequence ID" value="CAG8644728.1"/>
    <property type="molecule type" value="Genomic_DNA"/>
</dbReference>